<dbReference type="InterPro" id="IPR037171">
    <property type="entry name" value="NagB/RpiA_transferase-like"/>
</dbReference>
<evidence type="ECO:0000256" key="1">
    <source>
        <dbReference type="ARBA" id="ARBA00010466"/>
    </source>
</evidence>
<protein>
    <submittedName>
        <fullName evidence="6">Sugar-binding transcriptional regulator</fullName>
    </submittedName>
</protein>
<feature type="domain" description="Sugar-binding" evidence="5">
    <location>
        <begin position="57"/>
        <end position="315"/>
    </location>
</feature>
<dbReference type="Gene3D" id="3.40.50.1360">
    <property type="match status" value="1"/>
</dbReference>
<comment type="caution">
    <text evidence="6">The sequence shown here is derived from an EMBL/GenBank/DDBJ whole genome shotgun (WGS) entry which is preliminary data.</text>
</comment>
<keyword evidence="2" id="KW-0805">Transcription regulation</keyword>
<accession>A0A6L9XVL7</accession>
<dbReference type="Gene3D" id="1.10.10.60">
    <property type="entry name" value="Homeodomain-like"/>
    <property type="match status" value="1"/>
</dbReference>
<dbReference type="PANTHER" id="PTHR34294:SF1">
    <property type="entry name" value="TRANSCRIPTIONAL REGULATOR LSRR"/>
    <property type="match status" value="1"/>
</dbReference>
<reference evidence="6 7" key="1">
    <citation type="journal article" date="2014" name="J. Microbiol.">
        <title>Diaminobutyricibacter tongyongensis gen. nov., sp. nov. and Homoserinibacter gongjuensis gen. nov., sp. nov. belong to the family Microbacteriaceae.</title>
        <authorList>
            <person name="Kim S.J."/>
            <person name="Ahn J.H."/>
            <person name="Weon H.Y."/>
            <person name="Hamada M."/>
            <person name="Suzuki K."/>
            <person name="Kwon S.W."/>
        </authorList>
    </citation>
    <scope>NUCLEOTIDE SEQUENCE [LARGE SCALE GENOMIC DNA]</scope>
    <source>
        <strain evidence="6 7">NBRC 108724</strain>
    </source>
</reference>
<gene>
    <name evidence="6" type="ORF">G3T36_06270</name>
</gene>
<proteinExistence type="inferred from homology"/>
<dbReference type="PANTHER" id="PTHR34294">
    <property type="entry name" value="TRANSCRIPTIONAL REGULATOR-RELATED"/>
    <property type="match status" value="1"/>
</dbReference>
<evidence type="ECO:0000313" key="7">
    <source>
        <dbReference type="Proteomes" id="UP000474967"/>
    </source>
</evidence>
<evidence type="ECO:0000313" key="6">
    <source>
        <dbReference type="EMBL" id="NEN05472.1"/>
    </source>
</evidence>
<evidence type="ECO:0000256" key="3">
    <source>
        <dbReference type="ARBA" id="ARBA00023125"/>
    </source>
</evidence>
<keyword evidence="4" id="KW-0804">Transcription</keyword>
<name>A0A6L9XVL7_9MICO</name>
<dbReference type="Pfam" id="PF04198">
    <property type="entry name" value="Sugar-bind"/>
    <property type="match status" value="1"/>
</dbReference>
<evidence type="ECO:0000256" key="4">
    <source>
        <dbReference type="ARBA" id="ARBA00023163"/>
    </source>
</evidence>
<evidence type="ECO:0000256" key="2">
    <source>
        <dbReference type="ARBA" id="ARBA00023015"/>
    </source>
</evidence>
<comment type="similarity">
    <text evidence="1">Belongs to the SorC transcriptional regulatory family.</text>
</comment>
<dbReference type="SUPFAM" id="SSF100950">
    <property type="entry name" value="NagB/RpiA/CoA transferase-like"/>
    <property type="match status" value="1"/>
</dbReference>
<sequence>MSLLTKVARMYHEQHIRQPEIAQRLHISQSRVSRLLKEAVNLGVVRTIVVTPPGVHSQLEDAIRDRYGLADVVVGGDDGGSDGGDLDDNALLATLGSAGAAYLETTLSEKDDIGVSSWSSTLLAVVDAMTPQRTRLARSAVQLLGGVGDPSVQVKATHLTDRLARVTGAQARYFPAPGIVARKSVRDALLEDPYVSEVASAWDALTVALVGIGSLRPSPLLQSSGNAISDKDQDSLRELGAVGDVCLHFFDAGGALVDSELEERVIGISGAQLRAIPRTIGIAGGARKVDAIRAAALGGWIDVLITDVGTAHRLVD</sequence>
<dbReference type="GO" id="GO:0030246">
    <property type="term" value="F:carbohydrate binding"/>
    <property type="evidence" value="ECO:0007669"/>
    <property type="project" value="InterPro"/>
</dbReference>
<dbReference type="Proteomes" id="UP000474967">
    <property type="component" value="Unassembled WGS sequence"/>
</dbReference>
<dbReference type="AlphaFoldDB" id="A0A6L9XVL7"/>
<dbReference type="InterPro" id="IPR007324">
    <property type="entry name" value="Sugar-bd_dom_put"/>
</dbReference>
<evidence type="ECO:0000259" key="5">
    <source>
        <dbReference type="Pfam" id="PF04198"/>
    </source>
</evidence>
<dbReference type="InterPro" id="IPR051054">
    <property type="entry name" value="SorC_transcr_regulators"/>
</dbReference>
<dbReference type="EMBL" id="JAAGWY010000001">
    <property type="protein sequence ID" value="NEN05472.1"/>
    <property type="molecule type" value="Genomic_DNA"/>
</dbReference>
<organism evidence="6 7">
    <name type="scientific">Leifsonia tongyongensis</name>
    <dbReference type="NCBI Taxonomy" id="1268043"/>
    <lineage>
        <taxon>Bacteria</taxon>
        <taxon>Bacillati</taxon>
        <taxon>Actinomycetota</taxon>
        <taxon>Actinomycetes</taxon>
        <taxon>Micrococcales</taxon>
        <taxon>Microbacteriaceae</taxon>
        <taxon>Leifsonia</taxon>
    </lineage>
</organism>
<keyword evidence="3" id="KW-0238">DNA-binding</keyword>
<dbReference type="GO" id="GO:0003677">
    <property type="term" value="F:DNA binding"/>
    <property type="evidence" value="ECO:0007669"/>
    <property type="project" value="UniProtKB-KW"/>
</dbReference>
<keyword evidence="7" id="KW-1185">Reference proteome</keyword>